<dbReference type="EMBL" id="JASAVS010000016">
    <property type="protein sequence ID" value="MDP8085780.1"/>
    <property type="molecule type" value="Genomic_DNA"/>
</dbReference>
<evidence type="ECO:0000259" key="2">
    <source>
        <dbReference type="Pfam" id="PF17761"/>
    </source>
</evidence>
<evidence type="ECO:0000313" key="3">
    <source>
        <dbReference type="EMBL" id="MDP8085780.1"/>
    </source>
</evidence>
<dbReference type="InterPro" id="IPR009362">
    <property type="entry name" value="YhcG_C"/>
</dbReference>
<keyword evidence="7" id="KW-1185">Reference proteome</keyword>
<name>A0A1H7ZP89_9PAST</name>
<dbReference type="PANTHER" id="PTHR30547">
    <property type="entry name" value="UNCHARACTERIZED PROTEIN YHCG-RELATED"/>
    <property type="match status" value="1"/>
</dbReference>
<reference evidence="5" key="2">
    <citation type="submission" date="2016-10" db="EMBL/GenBank/DDBJ databases">
        <authorList>
            <person name="de Groot N.N."/>
        </authorList>
    </citation>
    <scope>NUCLEOTIDE SEQUENCE [LARGE SCALE GENOMIC DNA]</scope>
    <source>
        <strain evidence="5">DSM 24204</strain>
    </source>
</reference>
<dbReference type="InterPro" id="IPR011856">
    <property type="entry name" value="tRNA_endonuc-like_dom_sf"/>
</dbReference>
<dbReference type="GO" id="GO:0004519">
    <property type="term" value="F:endonuclease activity"/>
    <property type="evidence" value="ECO:0007669"/>
    <property type="project" value="UniProtKB-KW"/>
</dbReference>
<reference evidence="6" key="1">
    <citation type="submission" date="2016-10" db="EMBL/GenBank/DDBJ databases">
        <authorList>
            <person name="Varghese N."/>
            <person name="Submissions S."/>
        </authorList>
    </citation>
    <scope>NUCLEOTIDE SEQUENCE [LARGE SCALE GENOMIC DNA]</scope>
    <source>
        <strain evidence="6">DSM 24204</strain>
    </source>
</reference>
<dbReference type="Pfam" id="PF06250">
    <property type="entry name" value="YhcG_C"/>
    <property type="match status" value="1"/>
</dbReference>
<dbReference type="InterPro" id="IPR053148">
    <property type="entry name" value="PD-DEXK-like_domain"/>
</dbReference>
<feature type="domain" description="YhcG N-terminal" evidence="2">
    <location>
        <begin position="16"/>
        <end position="166"/>
    </location>
</feature>
<dbReference type="GO" id="GO:0003676">
    <property type="term" value="F:nucleic acid binding"/>
    <property type="evidence" value="ECO:0007669"/>
    <property type="project" value="InterPro"/>
</dbReference>
<evidence type="ECO:0000313" key="5">
    <source>
        <dbReference type="EMBL" id="SEM60210.1"/>
    </source>
</evidence>
<keyword evidence="5" id="KW-0255">Endonuclease</keyword>
<dbReference type="OrthoDB" id="9801263at2"/>
<dbReference type="Proteomes" id="UP001224812">
    <property type="component" value="Unassembled WGS sequence"/>
</dbReference>
<dbReference type="EMBL" id="FOBN01000028">
    <property type="protein sequence ID" value="SEM60210.1"/>
    <property type="molecule type" value="Genomic_DNA"/>
</dbReference>
<dbReference type="AlphaFoldDB" id="A0A1H7ZP89"/>
<evidence type="ECO:0000313" key="4">
    <source>
        <dbReference type="EMBL" id="MDP8175723.1"/>
    </source>
</evidence>
<dbReference type="Pfam" id="PF17761">
    <property type="entry name" value="DUF1016_N"/>
    <property type="match status" value="1"/>
</dbReference>
<dbReference type="Gene3D" id="3.40.1350.10">
    <property type="match status" value="1"/>
</dbReference>
<dbReference type="EMBL" id="JASAYT010000036">
    <property type="protein sequence ID" value="MDP8175723.1"/>
    <property type="molecule type" value="Genomic_DNA"/>
</dbReference>
<accession>A0A1H7ZP89</accession>
<reference evidence="4" key="4">
    <citation type="journal article" date="2023" name="Front. Microbiol.">
        <title>Phylogeography and host specificity of Pasteurellaceae pathogenic to sea-farmed fish in the north-east Atlantic.</title>
        <authorList>
            <person name="Gulla S."/>
            <person name="Colquhoun D.J."/>
            <person name="Olsen A.B."/>
            <person name="Spilsberg B."/>
            <person name="Lagesen K."/>
            <person name="Aakesson C.P."/>
            <person name="Strom S."/>
            <person name="Manji F."/>
            <person name="Birkbeck T.H."/>
            <person name="Nilsen H.K."/>
        </authorList>
    </citation>
    <scope>NUCLEOTIDE SEQUENCE</scope>
    <source>
        <strain evidence="4">98B1</strain>
    </source>
</reference>
<keyword evidence="5" id="KW-0378">Hydrolase</keyword>
<proteinExistence type="predicted"/>
<dbReference type="Proteomes" id="UP001231736">
    <property type="component" value="Unassembled WGS sequence"/>
</dbReference>
<dbReference type="GeneID" id="300270648"/>
<evidence type="ECO:0000313" key="6">
    <source>
        <dbReference type="Proteomes" id="UP000198883"/>
    </source>
</evidence>
<feature type="domain" description="YhcG PDDEXK nuclease" evidence="1">
    <location>
        <begin position="191"/>
        <end position="342"/>
    </location>
</feature>
<dbReference type="STRING" id="97481.SAMN05444853_1285"/>
<gene>
    <name evidence="3" type="ORF">QJT92_07600</name>
    <name evidence="4" type="ORF">QJU97_09700</name>
    <name evidence="5" type="ORF">SAMN05444853_1285</name>
</gene>
<evidence type="ECO:0000259" key="1">
    <source>
        <dbReference type="Pfam" id="PF06250"/>
    </source>
</evidence>
<reference evidence="3 7" key="3">
    <citation type="journal article" date="2023" name="Front. Microbiol.">
        <title>Phylogeography and host specificity of Pasteurellaceae pathogenic to sea-farmed fish in the north-east Atlantic.</title>
        <authorList>
            <person name="Gulla S."/>
            <person name="Colquhoun D.J."/>
            <person name="Olsen A.B."/>
            <person name="Spilsberg B."/>
            <person name="Lagesen K."/>
            <person name="Aakesson C.P."/>
            <person name="Strom S."/>
            <person name="Manji F."/>
            <person name="Birkbeck T.H."/>
            <person name="Nilsen H.K."/>
        </authorList>
    </citation>
    <scope>NUCLEOTIDE SEQUENCE [LARGE SCALE GENOMIC DNA]</scope>
    <source>
        <strain evidence="3 7">VIO11850</strain>
    </source>
</reference>
<dbReference type="RefSeq" id="WP_090923133.1">
    <property type="nucleotide sequence ID" value="NZ_CP016180.1"/>
</dbReference>
<dbReference type="Proteomes" id="UP000198883">
    <property type="component" value="Unassembled WGS sequence"/>
</dbReference>
<organism evidence="5 6">
    <name type="scientific">Phocoenobacter skyensis</name>
    <dbReference type="NCBI Taxonomy" id="97481"/>
    <lineage>
        <taxon>Bacteria</taxon>
        <taxon>Pseudomonadati</taxon>
        <taxon>Pseudomonadota</taxon>
        <taxon>Gammaproteobacteria</taxon>
        <taxon>Pasteurellales</taxon>
        <taxon>Pasteurellaceae</taxon>
        <taxon>Phocoenobacter</taxon>
    </lineage>
</organism>
<protein>
    <submittedName>
        <fullName evidence="3">PDDEXK nuclease domain-containing protein</fullName>
    </submittedName>
    <submittedName>
        <fullName evidence="5">Predicted nuclease of restriction endonuclease-like (RecB) superfamily, DUF1016 family</fullName>
    </submittedName>
</protein>
<sequence>MSNIIKNTKNNFLQSVSELLIQSRQKVTTAINISMVYTYFEIGRMIVEEEQNGKEKAGYGQNLITELSEHLTSQFGKGFSKTNIKQMRKFYLEYSQKAIGQTVSDLLGEKSTNTKNYDFSLSWSHYLKLMRIKNIQERQFYEIEARENNWSLSELNRQFDSSLYERLVLSRDKEKIKELSIKGHIVETPKDILKEPYVLEFLGLPELSSYSEQDLESKIIDNLQKFLLELGKGFTFVGRQVRISYDEEHFFIDLVFYNRLLKCFVLFDLKIGKIKHQDIGQMQMYVNYYDRKIKLDDENKTIGILLCKDKKQSLVEMTLPEDNEQMFAVKYETVLPSKEDLQRLIEIDKS</sequence>
<evidence type="ECO:0000313" key="7">
    <source>
        <dbReference type="Proteomes" id="UP001224812"/>
    </source>
</evidence>
<dbReference type="PANTHER" id="PTHR30547:SF5">
    <property type="entry name" value="NUCLEASE YHCG-RELATED"/>
    <property type="match status" value="1"/>
</dbReference>
<dbReference type="InterPro" id="IPR041527">
    <property type="entry name" value="YhcG_N"/>
</dbReference>
<keyword evidence="5" id="KW-0540">Nuclease</keyword>